<evidence type="ECO:0000256" key="3">
    <source>
        <dbReference type="ARBA" id="ARBA00010044"/>
    </source>
</evidence>
<dbReference type="GO" id="GO:0004222">
    <property type="term" value="F:metalloendopeptidase activity"/>
    <property type="evidence" value="ECO:0007669"/>
    <property type="project" value="InterPro"/>
</dbReference>
<keyword evidence="10" id="KW-0067">ATP-binding</keyword>
<dbReference type="OMA" id="MSHFEWA"/>
<gene>
    <name evidence="15" type="ORF">BCR37DRAFT_346631</name>
</gene>
<dbReference type="CDD" id="cd19501">
    <property type="entry name" value="RecA-like_FtsH"/>
    <property type="match status" value="1"/>
</dbReference>
<comment type="caution">
    <text evidence="15">The sequence shown here is derived from an EMBL/GenBank/DDBJ whole genome shotgun (WGS) entry which is preliminary data.</text>
</comment>
<reference evidence="15 16" key="1">
    <citation type="submission" date="2016-07" db="EMBL/GenBank/DDBJ databases">
        <title>Pervasive Adenine N6-methylation of Active Genes in Fungi.</title>
        <authorList>
            <consortium name="DOE Joint Genome Institute"/>
            <person name="Mondo S.J."/>
            <person name="Dannebaum R.O."/>
            <person name="Kuo R.C."/>
            <person name="Labutti K."/>
            <person name="Haridas S."/>
            <person name="Kuo A."/>
            <person name="Salamov A."/>
            <person name="Ahrendt S.R."/>
            <person name="Lipzen A."/>
            <person name="Sullivan W."/>
            <person name="Andreopoulos W.B."/>
            <person name="Clum A."/>
            <person name="Lindquist E."/>
            <person name="Daum C."/>
            <person name="Ramamoorthy G.K."/>
            <person name="Gryganskyi A."/>
            <person name="Culley D."/>
            <person name="Magnuson J.K."/>
            <person name="James T.Y."/>
            <person name="O'Malley M.A."/>
            <person name="Stajich J.E."/>
            <person name="Spatafora J.W."/>
            <person name="Visel A."/>
            <person name="Grigoriev I.V."/>
        </authorList>
    </citation>
    <scope>NUCLEOTIDE SEQUENCE [LARGE SCALE GENOMIC DNA]</scope>
    <source>
        <strain evidence="15 16">12-1054</strain>
    </source>
</reference>
<dbReference type="FunFam" id="1.10.8.60:FF:000001">
    <property type="entry name" value="ATP-dependent zinc metalloprotease FtsH"/>
    <property type="match status" value="1"/>
</dbReference>
<evidence type="ECO:0000256" key="11">
    <source>
        <dbReference type="ARBA" id="ARBA00023049"/>
    </source>
</evidence>
<dbReference type="GeneID" id="63784305"/>
<keyword evidence="8" id="KW-0378">Hydrolase</keyword>
<dbReference type="FunFam" id="3.40.50.300:FF:000175">
    <property type="entry name" value="ATP-dependent zinc metalloprotease FTSH 4"/>
    <property type="match status" value="1"/>
</dbReference>
<evidence type="ECO:0000256" key="6">
    <source>
        <dbReference type="ARBA" id="ARBA00022723"/>
    </source>
</evidence>
<keyword evidence="9" id="KW-0862">Zinc</keyword>
<evidence type="ECO:0000256" key="13">
    <source>
        <dbReference type="SAM" id="Phobius"/>
    </source>
</evidence>
<dbReference type="Pfam" id="PF21232">
    <property type="entry name" value="Yme1-like_N"/>
    <property type="match status" value="1"/>
</dbReference>
<dbReference type="Pfam" id="PF17862">
    <property type="entry name" value="AAA_lid_3"/>
    <property type="match status" value="1"/>
</dbReference>
<keyword evidence="5 15" id="KW-0645">Protease</keyword>
<dbReference type="InterPro" id="IPR005936">
    <property type="entry name" value="FtsH"/>
</dbReference>
<accession>A0A1Y2FH76</accession>
<dbReference type="STRING" id="56484.A0A1Y2FH76"/>
<protein>
    <submittedName>
        <fullName evidence="15">Mitochondrial inner membrane i-AAA protease complex subunit Yme1</fullName>
    </submittedName>
</protein>
<dbReference type="InterPro" id="IPR003959">
    <property type="entry name" value="ATPase_AAA_core"/>
</dbReference>
<dbReference type="GO" id="GO:0046872">
    <property type="term" value="F:metal ion binding"/>
    <property type="evidence" value="ECO:0007669"/>
    <property type="project" value="UniProtKB-KW"/>
</dbReference>
<dbReference type="InterPro" id="IPR041569">
    <property type="entry name" value="AAA_lid_3"/>
</dbReference>
<evidence type="ECO:0000313" key="15">
    <source>
        <dbReference type="EMBL" id="ORY83311.1"/>
    </source>
</evidence>
<dbReference type="Pfam" id="PF00004">
    <property type="entry name" value="AAA"/>
    <property type="match status" value="1"/>
</dbReference>
<dbReference type="EMBL" id="MCFI01000008">
    <property type="protein sequence ID" value="ORY83311.1"/>
    <property type="molecule type" value="Genomic_DNA"/>
</dbReference>
<dbReference type="GO" id="GO:0016887">
    <property type="term" value="F:ATP hydrolysis activity"/>
    <property type="evidence" value="ECO:0007669"/>
    <property type="project" value="InterPro"/>
</dbReference>
<keyword evidence="7" id="KW-0547">Nucleotide-binding</keyword>
<dbReference type="AlphaFoldDB" id="A0A1Y2FH76"/>
<keyword evidence="6" id="KW-0479">Metal-binding</keyword>
<dbReference type="InterPro" id="IPR037219">
    <property type="entry name" value="Peptidase_M41-like"/>
</dbReference>
<dbReference type="SMART" id="SM00382">
    <property type="entry name" value="AAA"/>
    <property type="match status" value="1"/>
</dbReference>
<evidence type="ECO:0000256" key="7">
    <source>
        <dbReference type="ARBA" id="ARBA00022741"/>
    </source>
</evidence>
<dbReference type="NCBIfam" id="TIGR01241">
    <property type="entry name" value="FtsH_fam"/>
    <property type="match status" value="1"/>
</dbReference>
<dbReference type="SUPFAM" id="SSF52540">
    <property type="entry name" value="P-loop containing nucleoside triphosphate hydrolases"/>
    <property type="match status" value="1"/>
</dbReference>
<dbReference type="Gene3D" id="1.20.58.760">
    <property type="entry name" value="Peptidase M41"/>
    <property type="match status" value="1"/>
</dbReference>
<dbReference type="Pfam" id="PF01434">
    <property type="entry name" value="Peptidase_M41"/>
    <property type="match status" value="1"/>
</dbReference>
<evidence type="ECO:0000256" key="1">
    <source>
        <dbReference type="ARBA" id="ARBA00001947"/>
    </source>
</evidence>
<feature type="transmembrane region" description="Helical" evidence="13">
    <location>
        <begin position="162"/>
        <end position="184"/>
    </location>
</feature>
<keyword evidence="12 13" id="KW-0472">Membrane</keyword>
<dbReference type="GO" id="GO:0004176">
    <property type="term" value="F:ATP-dependent peptidase activity"/>
    <property type="evidence" value="ECO:0007669"/>
    <property type="project" value="InterPro"/>
</dbReference>
<dbReference type="HAMAP" id="MF_01458">
    <property type="entry name" value="FtsH"/>
    <property type="match status" value="1"/>
</dbReference>
<dbReference type="PANTHER" id="PTHR23076">
    <property type="entry name" value="METALLOPROTEASE M41 FTSH"/>
    <property type="match status" value="1"/>
</dbReference>
<evidence type="ECO:0000256" key="8">
    <source>
        <dbReference type="ARBA" id="ARBA00022801"/>
    </source>
</evidence>
<evidence type="ECO:0000256" key="9">
    <source>
        <dbReference type="ARBA" id="ARBA00022833"/>
    </source>
</evidence>
<dbReference type="SUPFAM" id="SSF140990">
    <property type="entry name" value="FtsH protease domain-like"/>
    <property type="match status" value="1"/>
</dbReference>
<keyword evidence="11" id="KW-0482">Metalloprotease</keyword>
<evidence type="ECO:0000256" key="12">
    <source>
        <dbReference type="ARBA" id="ARBA00023136"/>
    </source>
</evidence>
<evidence type="ECO:0000256" key="4">
    <source>
        <dbReference type="ARBA" id="ARBA00010550"/>
    </source>
</evidence>
<evidence type="ECO:0000259" key="14">
    <source>
        <dbReference type="SMART" id="SM00382"/>
    </source>
</evidence>
<dbReference type="GO" id="GO:0006515">
    <property type="term" value="P:protein quality control for misfolded or incompletely synthesized proteins"/>
    <property type="evidence" value="ECO:0007669"/>
    <property type="project" value="TreeGrafter"/>
</dbReference>
<dbReference type="RefSeq" id="XP_040725892.1">
    <property type="nucleotide sequence ID" value="XM_040867706.1"/>
</dbReference>
<dbReference type="Gene3D" id="1.10.8.60">
    <property type="match status" value="1"/>
</dbReference>
<evidence type="ECO:0000313" key="16">
    <source>
        <dbReference type="Proteomes" id="UP000193685"/>
    </source>
</evidence>
<dbReference type="PANTHER" id="PTHR23076:SF97">
    <property type="entry name" value="ATP-DEPENDENT ZINC METALLOPROTEASE YME1L1"/>
    <property type="match status" value="1"/>
</dbReference>
<dbReference type="InterPro" id="IPR003593">
    <property type="entry name" value="AAA+_ATPase"/>
</dbReference>
<dbReference type="Gene3D" id="3.40.50.300">
    <property type="entry name" value="P-loop containing nucleotide triphosphate hydrolases"/>
    <property type="match status" value="1"/>
</dbReference>
<comment type="subcellular location">
    <subcellularLocation>
        <location evidence="2">Membrane</location>
    </subcellularLocation>
</comment>
<sequence>MTGSAQIRCGLWPFQSRSICEQQGLASRLLRAASFSTSRDYDIKQLERRANLEPDNSAAQASLYKVLRREDPELAIRRFTSGRYSKNSTCEEYYADALEHTGRVREAEQVRDQLLEPSQPRSRHDAQVSSAITTASDALGATRQNPLHVVMQQSRATIILEWVRFLLSFGLTVYIVLLVIGTVASAAGMAGNAIGGLDGSGKRQAAVKELPDVRFSDVHGVDEAKEELQDVVNFLKNPSKFTTLGGKLPKGVLLTGPPGTGKTLLARAIAGEANVPFFFMSGSDFDEMFVGVGAKRIRELFAQAKEKAPSIVFIDELDAVGSKRNPKDSAYLRQTLNQLLVELDGFQENSGVVFIGATNFPQSLDKALIRPGRFDVQINVPLPDVRGRMQILQHHARKMRMAPEVDFSLIARGTSGFSGADLANLVNQAAIKASKDMAKLINMKSLEWAKDRIMMGAERKSKYTTEESKLMTAWHEAGHALVAFKTPGAMEPYKATIMPRGFSLGMTMMLPEMDKDSRSKKEYQAMIDVSMGGRVAELLIYGPENVTSGAHSDITNATNIAKEMVTAHGFSSAVGSIALSDNLETLSPSTKALVESEIKSMITSAEERAHKILTTYSVELERLAKALVEYEILNKQEMEMVMKGEKLSR</sequence>
<comment type="cofactor">
    <cofactor evidence="1">
        <name>Zn(2+)</name>
        <dbReference type="ChEBI" id="CHEBI:29105"/>
    </cofactor>
</comment>
<dbReference type="GO" id="GO:0007005">
    <property type="term" value="P:mitochondrion organization"/>
    <property type="evidence" value="ECO:0007669"/>
    <property type="project" value="TreeGrafter"/>
</dbReference>
<organism evidence="15 16">
    <name type="scientific">Protomyces lactucae-debilis</name>
    <dbReference type="NCBI Taxonomy" id="2754530"/>
    <lineage>
        <taxon>Eukaryota</taxon>
        <taxon>Fungi</taxon>
        <taxon>Dikarya</taxon>
        <taxon>Ascomycota</taxon>
        <taxon>Taphrinomycotina</taxon>
        <taxon>Taphrinomycetes</taxon>
        <taxon>Taphrinales</taxon>
        <taxon>Protomycetaceae</taxon>
        <taxon>Protomyces</taxon>
    </lineage>
</organism>
<keyword evidence="13" id="KW-1133">Transmembrane helix</keyword>
<dbReference type="GO" id="GO:0005743">
    <property type="term" value="C:mitochondrial inner membrane"/>
    <property type="evidence" value="ECO:0007669"/>
    <property type="project" value="TreeGrafter"/>
</dbReference>
<keyword evidence="13" id="KW-0812">Transmembrane</keyword>
<comment type="similarity">
    <text evidence="4">In the N-terminal section; belongs to the AAA ATPase family.</text>
</comment>
<evidence type="ECO:0000256" key="5">
    <source>
        <dbReference type="ARBA" id="ARBA00022670"/>
    </source>
</evidence>
<keyword evidence="16" id="KW-1185">Reference proteome</keyword>
<evidence type="ECO:0000256" key="2">
    <source>
        <dbReference type="ARBA" id="ARBA00004370"/>
    </source>
</evidence>
<dbReference type="InterPro" id="IPR027417">
    <property type="entry name" value="P-loop_NTPase"/>
</dbReference>
<comment type="similarity">
    <text evidence="3">In the C-terminal section; belongs to the peptidase M41 family.</text>
</comment>
<evidence type="ECO:0000256" key="10">
    <source>
        <dbReference type="ARBA" id="ARBA00022840"/>
    </source>
</evidence>
<dbReference type="OrthoDB" id="1413014at2759"/>
<name>A0A1Y2FH76_PROLT</name>
<proteinExistence type="inferred from homology"/>
<dbReference type="InterPro" id="IPR048438">
    <property type="entry name" value="Yme1-like_N"/>
</dbReference>
<dbReference type="GO" id="GO:0005524">
    <property type="term" value="F:ATP binding"/>
    <property type="evidence" value="ECO:0007669"/>
    <property type="project" value="UniProtKB-KW"/>
</dbReference>
<dbReference type="InterPro" id="IPR000642">
    <property type="entry name" value="Peptidase_M41"/>
</dbReference>
<feature type="domain" description="AAA+ ATPase" evidence="14">
    <location>
        <begin position="248"/>
        <end position="384"/>
    </location>
</feature>
<dbReference type="Proteomes" id="UP000193685">
    <property type="component" value="Unassembled WGS sequence"/>
</dbReference>